<protein>
    <submittedName>
        <fullName evidence="1">Uncharacterized protein</fullName>
    </submittedName>
</protein>
<gene>
    <name evidence="1" type="ORF">OPDIPICF_00077</name>
</gene>
<dbReference type="EMBL" id="CACSIO010000001">
    <property type="protein sequence ID" value="CAA0079161.1"/>
    <property type="molecule type" value="Genomic_DNA"/>
</dbReference>
<name>A0A5S9MSI6_9GAMM</name>
<evidence type="ECO:0000313" key="1">
    <source>
        <dbReference type="EMBL" id="CAA0079161.1"/>
    </source>
</evidence>
<dbReference type="Proteomes" id="UP000441399">
    <property type="component" value="Unassembled WGS sequence"/>
</dbReference>
<sequence>MLVRKQSAEPITSNNRKLGHTAEINGALMLTISLQRLLVETSLEEITVHSLDPCLYTITAVIDGHYYRIVDDNGCPYRRFSLEKVRKDLIGCSAQKTCLLQTTAYDEMIGGPAKSSVFSNALHLDTRWEPEA</sequence>
<proteinExistence type="predicted"/>
<dbReference type="InterPro" id="IPR045508">
    <property type="entry name" value="DUF6482"/>
</dbReference>
<evidence type="ECO:0000313" key="2">
    <source>
        <dbReference type="Proteomes" id="UP000441399"/>
    </source>
</evidence>
<organism evidence="1 2">
    <name type="scientific">BD1-7 clade bacterium</name>
    <dbReference type="NCBI Taxonomy" id="2029982"/>
    <lineage>
        <taxon>Bacteria</taxon>
        <taxon>Pseudomonadati</taxon>
        <taxon>Pseudomonadota</taxon>
        <taxon>Gammaproteobacteria</taxon>
        <taxon>Cellvibrionales</taxon>
        <taxon>Spongiibacteraceae</taxon>
        <taxon>BD1-7 clade</taxon>
    </lineage>
</organism>
<keyword evidence="2" id="KW-1185">Reference proteome</keyword>
<reference evidence="1 2" key="1">
    <citation type="submission" date="2019-11" db="EMBL/GenBank/DDBJ databases">
        <authorList>
            <person name="Holert J."/>
        </authorList>
    </citation>
    <scope>NUCLEOTIDE SEQUENCE [LARGE SCALE GENOMIC DNA]</scope>
    <source>
        <strain evidence="1">SB11_3</strain>
    </source>
</reference>
<dbReference type="AlphaFoldDB" id="A0A5S9MSI6"/>
<dbReference type="Pfam" id="PF20090">
    <property type="entry name" value="DUF6482"/>
    <property type="match status" value="1"/>
</dbReference>
<accession>A0A5S9MSI6</accession>